<organism evidence="7 8">
    <name type="scientific">Sparassis crispa</name>
    <dbReference type="NCBI Taxonomy" id="139825"/>
    <lineage>
        <taxon>Eukaryota</taxon>
        <taxon>Fungi</taxon>
        <taxon>Dikarya</taxon>
        <taxon>Basidiomycota</taxon>
        <taxon>Agaricomycotina</taxon>
        <taxon>Agaricomycetes</taxon>
        <taxon>Polyporales</taxon>
        <taxon>Sparassidaceae</taxon>
        <taxon>Sparassis</taxon>
    </lineage>
</organism>
<keyword evidence="3" id="KW-0863">Zinc-finger</keyword>
<keyword evidence="5" id="KW-0539">Nucleus</keyword>
<proteinExistence type="predicted"/>
<evidence type="ECO:0008006" key="9">
    <source>
        <dbReference type="Google" id="ProtNLM"/>
    </source>
</evidence>
<dbReference type="EMBL" id="BFAD01000003">
    <property type="protein sequence ID" value="GBE81313.1"/>
    <property type="molecule type" value="Genomic_DNA"/>
</dbReference>
<sequence length="537" mass="59652">MGSKKKPRASASRASVTSAASSVSRKVSKVTKSVKAGAKALMRPLKKARSALSKSRVSLRSHSSSSAMLINETSSKPVSVIDIDLDDVTEAASSQVANDEESPEAELARLQASWRSPVYSFFKLAEVSIDYDDEGRKYHFFPCAARQCKNKYKGVRRYQDSKDKSSTSNLKTHAMKCFGTAAVAAAIQGKSDTGKDGNAEVRAHLVKWLTESNRPSTIVEDRETVSRDIHASFDRCQERIKKLLKEHPGRLNFATDAWTSPNHRAFIAWTVHLEYEGCLLSFVLDIIEVPESHTGDALGKAFHNMLVDLGIEERILAFTGDNATSNDTQSTKLDELPNSFEEANRVRCFNHTLNLVVKSILKPFNHKTKDQGASSELSDENDDDELPDLLSDSDDSDDGGDDEGESWDLSNLDDPEEVDELEELDVEEKSILLADTAAVRSTLVKLRGLAYAIVHSTIVALPAWYRACKAHGVPSCLIPRDVVTRWNSTHTMIAFALKYRHPIDDIMGNKALKLCKYELHNDDWRILEDLVHILEVC</sequence>
<comment type="caution">
    <text evidence="7">The sequence shown here is derived from an EMBL/GenBank/DDBJ whole genome shotgun (WGS) entry which is preliminary data.</text>
</comment>
<evidence type="ECO:0000256" key="3">
    <source>
        <dbReference type="ARBA" id="ARBA00022771"/>
    </source>
</evidence>
<dbReference type="PANTHER" id="PTHR46481:SF10">
    <property type="entry name" value="ZINC FINGER BED DOMAIN-CONTAINING PROTEIN 39"/>
    <property type="match status" value="1"/>
</dbReference>
<keyword evidence="8" id="KW-1185">Reference proteome</keyword>
<gene>
    <name evidence="7" type="ORF">SCP_0310400</name>
</gene>
<feature type="compositionally biased region" description="Low complexity" evidence="6">
    <location>
        <begin position="9"/>
        <end position="35"/>
    </location>
</feature>
<dbReference type="RefSeq" id="XP_027612226.1">
    <property type="nucleotide sequence ID" value="XM_027756425.1"/>
</dbReference>
<name>A0A401GGT3_9APHY</name>
<feature type="compositionally biased region" description="Acidic residues" evidence="6">
    <location>
        <begin position="377"/>
        <end position="415"/>
    </location>
</feature>
<evidence type="ECO:0000313" key="7">
    <source>
        <dbReference type="EMBL" id="GBE81313.1"/>
    </source>
</evidence>
<dbReference type="AlphaFoldDB" id="A0A401GGT3"/>
<evidence type="ECO:0000256" key="5">
    <source>
        <dbReference type="ARBA" id="ARBA00023242"/>
    </source>
</evidence>
<dbReference type="PANTHER" id="PTHR46481">
    <property type="entry name" value="ZINC FINGER BED DOMAIN-CONTAINING PROTEIN 4"/>
    <property type="match status" value="1"/>
</dbReference>
<protein>
    <recommendedName>
        <fullName evidence="9">AC transposase</fullName>
    </recommendedName>
</protein>
<comment type="subcellular location">
    <subcellularLocation>
        <location evidence="1">Nucleus</location>
    </subcellularLocation>
</comment>
<dbReference type="GO" id="GO:0005634">
    <property type="term" value="C:nucleus"/>
    <property type="evidence" value="ECO:0007669"/>
    <property type="project" value="UniProtKB-SubCell"/>
</dbReference>
<keyword evidence="4" id="KW-0862">Zinc</keyword>
<dbReference type="STRING" id="139825.A0A401GGT3"/>
<reference evidence="7 8" key="1">
    <citation type="journal article" date="2018" name="Sci. Rep.">
        <title>Genome sequence of the cauliflower mushroom Sparassis crispa (Hanabiratake) and its association with beneficial usage.</title>
        <authorList>
            <person name="Kiyama R."/>
            <person name="Furutani Y."/>
            <person name="Kawaguchi K."/>
            <person name="Nakanishi T."/>
        </authorList>
    </citation>
    <scope>NUCLEOTIDE SEQUENCE [LARGE SCALE GENOMIC DNA]</scope>
</reference>
<evidence type="ECO:0000256" key="1">
    <source>
        <dbReference type="ARBA" id="ARBA00004123"/>
    </source>
</evidence>
<dbReference type="InParanoid" id="A0A401GGT3"/>
<evidence type="ECO:0000256" key="2">
    <source>
        <dbReference type="ARBA" id="ARBA00022723"/>
    </source>
</evidence>
<keyword evidence="2" id="KW-0479">Metal-binding</keyword>
<dbReference type="InterPro" id="IPR012337">
    <property type="entry name" value="RNaseH-like_sf"/>
</dbReference>
<dbReference type="GO" id="GO:0008270">
    <property type="term" value="F:zinc ion binding"/>
    <property type="evidence" value="ECO:0007669"/>
    <property type="project" value="UniProtKB-KW"/>
</dbReference>
<dbReference type="GeneID" id="38778230"/>
<accession>A0A401GGT3</accession>
<evidence type="ECO:0000256" key="4">
    <source>
        <dbReference type="ARBA" id="ARBA00022833"/>
    </source>
</evidence>
<feature type="region of interest" description="Disordered" evidence="6">
    <location>
        <begin position="1"/>
        <end position="35"/>
    </location>
</feature>
<dbReference type="SUPFAM" id="SSF53098">
    <property type="entry name" value="Ribonuclease H-like"/>
    <property type="match status" value="1"/>
</dbReference>
<evidence type="ECO:0000313" key="8">
    <source>
        <dbReference type="Proteomes" id="UP000287166"/>
    </source>
</evidence>
<evidence type="ECO:0000256" key="6">
    <source>
        <dbReference type="SAM" id="MobiDB-lite"/>
    </source>
</evidence>
<dbReference type="InterPro" id="IPR052035">
    <property type="entry name" value="ZnF_BED_domain_contain"/>
</dbReference>
<dbReference type="Proteomes" id="UP000287166">
    <property type="component" value="Unassembled WGS sequence"/>
</dbReference>
<dbReference type="OrthoDB" id="2677917at2759"/>
<feature type="region of interest" description="Disordered" evidence="6">
    <location>
        <begin position="367"/>
        <end position="415"/>
    </location>
</feature>